<keyword evidence="2" id="KW-0812">Transmembrane</keyword>
<evidence type="ECO:0000256" key="1">
    <source>
        <dbReference type="SAM" id="MobiDB-lite"/>
    </source>
</evidence>
<sequence length="175" mass="18439">MAATDPSPSTPQPPVNGKTLAEPLSGVPFADRGQETAVSTVRTRTRQPGHDYVRGGTRVAGEVTAWVCTPWALWPHSIPLAIGAVLLLIGLPAVFSTPGDRPGGDAPVAVPGIVTILLVVLHLVAAAASAWALWGTWIAATVTVLCLVVPFTELPRWRVLLSTTRGHGERPARRL</sequence>
<name>A0ABU0NQ65_STRRH</name>
<proteinExistence type="predicted"/>
<feature type="transmembrane region" description="Helical" evidence="2">
    <location>
        <begin position="108"/>
        <end position="128"/>
    </location>
</feature>
<dbReference type="EMBL" id="JAUSWV010000002">
    <property type="protein sequence ID" value="MDQ0581269.1"/>
    <property type="molecule type" value="Genomic_DNA"/>
</dbReference>
<keyword evidence="2" id="KW-1133">Transmembrane helix</keyword>
<dbReference type="Proteomes" id="UP001230654">
    <property type="component" value="Unassembled WGS sequence"/>
</dbReference>
<keyword evidence="4" id="KW-1185">Reference proteome</keyword>
<evidence type="ECO:0000256" key="2">
    <source>
        <dbReference type="SAM" id="Phobius"/>
    </source>
</evidence>
<evidence type="ECO:0008006" key="5">
    <source>
        <dbReference type="Google" id="ProtNLM"/>
    </source>
</evidence>
<accession>A0ABU0NQ65</accession>
<feature type="transmembrane region" description="Helical" evidence="2">
    <location>
        <begin position="134"/>
        <end position="152"/>
    </location>
</feature>
<comment type="caution">
    <text evidence="3">The sequence shown here is derived from an EMBL/GenBank/DDBJ whole genome shotgun (WGS) entry which is preliminary data.</text>
</comment>
<evidence type="ECO:0000313" key="3">
    <source>
        <dbReference type="EMBL" id="MDQ0581269.1"/>
    </source>
</evidence>
<gene>
    <name evidence="3" type="ORF">QF030_003447</name>
</gene>
<protein>
    <recommendedName>
        <fullName evidence="5">Integral membrane protein</fullName>
    </recommendedName>
</protein>
<feature type="transmembrane region" description="Helical" evidence="2">
    <location>
        <begin position="78"/>
        <end position="96"/>
    </location>
</feature>
<feature type="region of interest" description="Disordered" evidence="1">
    <location>
        <begin position="1"/>
        <end position="27"/>
    </location>
</feature>
<evidence type="ECO:0000313" key="4">
    <source>
        <dbReference type="Proteomes" id="UP001230654"/>
    </source>
</evidence>
<organism evidence="3 4">
    <name type="scientific">Streptomyces rishiriensis</name>
    <dbReference type="NCBI Taxonomy" id="68264"/>
    <lineage>
        <taxon>Bacteria</taxon>
        <taxon>Bacillati</taxon>
        <taxon>Actinomycetota</taxon>
        <taxon>Actinomycetes</taxon>
        <taxon>Kitasatosporales</taxon>
        <taxon>Streptomycetaceae</taxon>
        <taxon>Streptomyces</taxon>
    </lineage>
</organism>
<reference evidence="3 4" key="1">
    <citation type="submission" date="2023-07" db="EMBL/GenBank/DDBJ databases">
        <title>Comparative genomics of wheat-associated soil bacteria to identify genetic determinants of phenazine resistance.</title>
        <authorList>
            <person name="Mouncey N."/>
        </authorList>
    </citation>
    <scope>NUCLEOTIDE SEQUENCE [LARGE SCALE GENOMIC DNA]</scope>
    <source>
        <strain evidence="3 4">B2I6</strain>
    </source>
</reference>
<keyword evidence="2" id="KW-0472">Membrane</keyword>